<dbReference type="STRING" id="1908205.BKG60_29620"/>
<dbReference type="Proteomes" id="UP000179636">
    <property type="component" value="Unassembled WGS sequence"/>
</dbReference>
<protein>
    <submittedName>
        <fullName evidence="1">Uncharacterized protein</fullName>
    </submittedName>
</protein>
<dbReference type="EMBL" id="MLHV01000018">
    <property type="protein sequence ID" value="OHT96311.1"/>
    <property type="molecule type" value="Genomic_DNA"/>
</dbReference>
<evidence type="ECO:0000313" key="1">
    <source>
        <dbReference type="EMBL" id="OHT96311.1"/>
    </source>
</evidence>
<evidence type="ECO:0000313" key="2">
    <source>
        <dbReference type="Proteomes" id="UP000179636"/>
    </source>
</evidence>
<organism evidence="1 2">
    <name type="scientific">Mycobacterium syngnathidarum</name>
    <dbReference type="NCBI Taxonomy" id="1908205"/>
    <lineage>
        <taxon>Bacteria</taxon>
        <taxon>Bacillati</taxon>
        <taxon>Actinomycetota</taxon>
        <taxon>Actinomycetes</taxon>
        <taxon>Mycobacteriales</taxon>
        <taxon>Mycobacteriaceae</taxon>
        <taxon>Mycobacterium</taxon>
    </lineage>
</organism>
<sequence>MPLSEIGRLATDTDQAVRSLYDLITSSPANVLPMVAAAADAGARFQFGLDPSGATFETRRAARRAAQVIHAAFQLAALPPGESFVIELDSEGLETCGTGPVPSRVNVATWLTAYWWARATGTRRCSIRSRDSTPAR</sequence>
<accession>A0A1S1K3Y9</accession>
<name>A0A1Q9W1Z1_9MYCO</name>
<reference evidence="1 2" key="1">
    <citation type="submission" date="2016-10" db="EMBL/GenBank/DDBJ databases">
        <title>Evaluation of Human, Animal and Environmental Mycobacterium chelonae Isolates by Core Genome Phylogenomic Analysis, Targeted Gene Comparison, and Anti-microbial Susceptibility Patterns: A Tale of Mistaken Identities.</title>
        <authorList>
            <person name="Fogelson S.B."/>
            <person name="Camus A.C."/>
            <person name="Lorenz W."/>
            <person name="Vasireddy R."/>
            <person name="Vasireddy S."/>
            <person name="Smith T."/>
            <person name="Brown-Elliott B.A."/>
            <person name="Wallace R.J.Jr."/>
            <person name="Hasan N.A."/>
            <person name="Reischl U."/>
            <person name="Sanchez S."/>
        </authorList>
    </citation>
    <scope>NUCLEOTIDE SEQUENCE [LARGE SCALE GENOMIC DNA]</scope>
    <source>
        <strain evidence="1 2">24999</strain>
    </source>
</reference>
<gene>
    <name evidence="1" type="ORF">BKG61_18900</name>
</gene>
<keyword evidence="2" id="KW-1185">Reference proteome</keyword>
<proteinExistence type="predicted"/>
<accession>A0A1Q9W1Z1</accession>
<comment type="caution">
    <text evidence="1">The sequence shown here is derived from an EMBL/GenBank/DDBJ whole genome shotgun (WGS) entry which is preliminary data.</text>
</comment>
<dbReference type="AlphaFoldDB" id="A0A1Q9W1Z1"/>